<reference evidence="2 3" key="1">
    <citation type="journal article" date="2024" name="Plant Biotechnol. J.">
        <title>Dendrobium thyrsiflorum genome and its molecular insights into genes involved in important horticultural traits.</title>
        <authorList>
            <person name="Chen B."/>
            <person name="Wang J.Y."/>
            <person name="Zheng P.J."/>
            <person name="Li K.L."/>
            <person name="Liang Y.M."/>
            <person name="Chen X.F."/>
            <person name="Zhang C."/>
            <person name="Zhao X."/>
            <person name="He X."/>
            <person name="Zhang G.Q."/>
            <person name="Liu Z.J."/>
            <person name="Xu Q."/>
        </authorList>
    </citation>
    <scope>NUCLEOTIDE SEQUENCE [LARGE SCALE GENOMIC DNA]</scope>
    <source>
        <strain evidence="2">GZMU011</strain>
    </source>
</reference>
<proteinExistence type="predicted"/>
<sequence>MAFYLNSMSPSPLISLSKASAFILAAASSMTSTIFSTSLLALSCSFNTFSNFLLCSFIEETPKSKKISSHCLPFRLCTIFLGEHPKQHITRVGEGDLLSTEGDAPNSSRSSFL</sequence>
<protein>
    <submittedName>
        <fullName evidence="2">Uncharacterized protein</fullName>
    </submittedName>
</protein>
<evidence type="ECO:0000313" key="2">
    <source>
        <dbReference type="EMBL" id="KAL0920690.1"/>
    </source>
</evidence>
<comment type="caution">
    <text evidence="2">The sequence shown here is derived from an EMBL/GenBank/DDBJ whole genome shotgun (WGS) entry which is preliminary data.</text>
</comment>
<dbReference type="EMBL" id="JANQDX010000008">
    <property type="protein sequence ID" value="KAL0920690.1"/>
    <property type="molecule type" value="Genomic_DNA"/>
</dbReference>
<name>A0ABD0V780_DENTH</name>
<gene>
    <name evidence="2" type="ORF">M5K25_009850</name>
</gene>
<dbReference type="AlphaFoldDB" id="A0ABD0V780"/>
<organism evidence="2 3">
    <name type="scientific">Dendrobium thyrsiflorum</name>
    <name type="common">Pinecone-like raceme dendrobium</name>
    <name type="synonym">Orchid</name>
    <dbReference type="NCBI Taxonomy" id="117978"/>
    <lineage>
        <taxon>Eukaryota</taxon>
        <taxon>Viridiplantae</taxon>
        <taxon>Streptophyta</taxon>
        <taxon>Embryophyta</taxon>
        <taxon>Tracheophyta</taxon>
        <taxon>Spermatophyta</taxon>
        <taxon>Magnoliopsida</taxon>
        <taxon>Liliopsida</taxon>
        <taxon>Asparagales</taxon>
        <taxon>Orchidaceae</taxon>
        <taxon>Epidendroideae</taxon>
        <taxon>Malaxideae</taxon>
        <taxon>Dendrobiinae</taxon>
        <taxon>Dendrobium</taxon>
    </lineage>
</organism>
<dbReference type="Proteomes" id="UP001552299">
    <property type="component" value="Unassembled WGS sequence"/>
</dbReference>
<keyword evidence="3" id="KW-1185">Reference proteome</keyword>
<feature type="region of interest" description="Disordered" evidence="1">
    <location>
        <begin position="92"/>
        <end position="113"/>
    </location>
</feature>
<accession>A0ABD0V780</accession>
<evidence type="ECO:0000313" key="3">
    <source>
        <dbReference type="Proteomes" id="UP001552299"/>
    </source>
</evidence>
<evidence type="ECO:0000256" key="1">
    <source>
        <dbReference type="SAM" id="MobiDB-lite"/>
    </source>
</evidence>